<name>A0A265N6B6_9BACI</name>
<dbReference type="PANTHER" id="PTHR38441">
    <property type="entry name" value="INTEGRAL MEMBRANE PROTEIN-RELATED"/>
    <property type="match status" value="1"/>
</dbReference>
<organism evidence="2 3">
    <name type="scientific">Virgibacillus indicus</name>
    <dbReference type="NCBI Taxonomy" id="2024554"/>
    <lineage>
        <taxon>Bacteria</taxon>
        <taxon>Bacillati</taxon>
        <taxon>Bacillota</taxon>
        <taxon>Bacilli</taxon>
        <taxon>Bacillales</taxon>
        <taxon>Bacillaceae</taxon>
        <taxon>Virgibacillus</taxon>
    </lineage>
</organism>
<accession>A0A265N6B6</accession>
<dbReference type="RefSeq" id="WP_094886855.1">
    <property type="nucleotide sequence ID" value="NZ_NPMS01000009.1"/>
</dbReference>
<feature type="transmembrane region" description="Helical" evidence="1">
    <location>
        <begin position="70"/>
        <end position="92"/>
    </location>
</feature>
<gene>
    <name evidence="2" type="ORF">CIL03_15790</name>
</gene>
<proteinExistence type="predicted"/>
<dbReference type="Pfam" id="PF04341">
    <property type="entry name" value="DUF485"/>
    <property type="match status" value="1"/>
</dbReference>
<evidence type="ECO:0000256" key="1">
    <source>
        <dbReference type="SAM" id="Phobius"/>
    </source>
</evidence>
<dbReference type="OrthoDB" id="2886991at2"/>
<comment type="caution">
    <text evidence="2">The sequence shown here is derived from an EMBL/GenBank/DDBJ whole genome shotgun (WGS) entry which is preliminary data.</text>
</comment>
<dbReference type="Proteomes" id="UP000216498">
    <property type="component" value="Unassembled WGS sequence"/>
</dbReference>
<keyword evidence="1" id="KW-0812">Transmembrane</keyword>
<evidence type="ECO:0000313" key="3">
    <source>
        <dbReference type="Proteomes" id="UP000216498"/>
    </source>
</evidence>
<dbReference type="EMBL" id="NPMS01000009">
    <property type="protein sequence ID" value="OZU87553.1"/>
    <property type="molecule type" value="Genomic_DNA"/>
</dbReference>
<protein>
    <recommendedName>
        <fullName evidence="4">DUF485 domain-containing protein</fullName>
    </recommendedName>
</protein>
<keyword evidence="1" id="KW-0472">Membrane</keyword>
<sequence length="116" mass="13713">MNGEHERIEEHREDEIDFVEVEKSSQFKSFMEGKRKFIIPMSIFFLVFYFLLPLFTSYTTFLNTPVFGDITWVWVFAFAQFVMVWVLSTIYVKRAASFDDEADQIIEDQIKQGGNS</sequence>
<dbReference type="AlphaFoldDB" id="A0A265N6B6"/>
<evidence type="ECO:0000313" key="2">
    <source>
        <dbReference type="EMBL" id="OZU87553.1"/>
    </source>
</evidence>
<dbReference type="PANTHER" id="PTHR38441:SF1">
    <property type="entry name" value="MEMBRANE PROTEIN"/>
    <property type="match status" value="1"/>
</dbReference>
<keyword evidence="1" id="KW-1133">Transmembrane helix</keyword>
<feature type="transmembrane region" description="Helical" evidence="1">
    <location>
        <begin position="37"/>
        <end position="58"/>
    </location>
</feature>
<keyword evidence="3" id="KW-1185">Reference proteome</keyword>
<reference evidence="2 3" key="1">
    <citation type="submission" date="2017-08" db="EMBL/GenBank/DDBJ databases">
        <title>Virgibacillus indicus sp. nov. and Virgibacillus profoundi sp. nov, two moderately halophilic bacteria isolated from marine sediment by using the Microfluidic Streak Plate.</title>
        <authorList>
            <person name="Xu B."/>
            <person name="Hu B."/>
            <person name="Wang J."/>
            <person name="Zhu Y."/>
            <person name="Huang L."/>
            <person name="Du W."/>
            <person name="Huang Y."/>
        </authorList>
    </citation>
    <scope>NUCLEOTIDE SEQUENCE [LARGE SCALE GENOMIC DNA]</scope>
    <source>
        <strain evidence="2 3">IO3-P2-C2</strain>
    </source>
</reference>
<dbReference type="InterPro" id="IPR007436">
    <property type="entry name" value="DUF485"/>
</dbReference>
<evidence type="ECO:0008006" key="4">
    <source>
        <dbReference type="Google" id="ProtNLM"/>
    </source>
</evidence>